<dbReference type="SUPFAM" id="SSF57850">
    <property type="entry name" value="RING/U-box"/>
    <property type="match status" value="2"/>
</dbReference>
<dbReference type="InterPro" id="IPR031127">
    <property type="entry name" value="E3_UB_ligase_RBR"/>
</dbReference>
<dbReference type="PROSITE" id="PS51873">
    <property type="entry name" value="TRIAD"/>
    <property type="match status" value="1"/>
</dbReference>
<evidence type="ECO:0000259" key="11">
    <source>
        <dbReference type="PROSITE" id="PS51873"/>
    </source>
</evidence>
<feature type="domain" description="RING-type" evidence="11">
    <location>
        <begin position="1"/>
        <end position="129"/>
    </location>
</feature>
<evidence type="ECO:0000313" key="13">
    <source>
        <dbReference type="Proteomes" id="UP000030689"/>
    </source>
</evidence>
<dbReference type="STRING" id="72664.V4M875"/>
<comment type="pathway">
    <text evidence="3">Protein modification; protein ubiquitination.</text>
</comment>
<proteinExistence type="predicted"/>
<dbReference type="CDD" id="cd22584">
    <property type="entry name" value="Rcat_RBR_unk"/>
    <property type="match status" value="1"/>
</dbReference>
<reference evidence="12 13" key="1">
    <citation type="journal article" date="2013" name="Front. Plant Sci.">
        <title>The Reference Genome of the Halophytic Plant Eutrema salsugineum.</title>
        <authorList>
            <person name="Yang R."/>
            <person name="Jarvis D.E."/>
            <person name="Chen H."/>
            <person name="Beilstein M.A."/>
            <person name="Grimwood J."/>
            <person name="Jenkins J."/>
            <person name="Shu S."/>
            <person name="Prochnik S."/>
            <person name="Xin M."/>
            <person name="Ma C."/>
            <person name="Schmutz J."/>
            <person name="Wing R.A."/>
            <person name="Mitchell-Olds T."/>
            <person name="Schumaker K.S."/>
            <person name="Wang X."/>
        </authorList>
    </citation>
    <scope>NUCLEOTIDE SEQUENCE [LARGE SCALE GENOMIC DNA]</scope>
</reference>
<dbReference type="Gramene" id="ESQ48553">
    <property type="protein sequence ID" value="ESQ48553"/>
    <property type="gene ID" value="EUTSA_v10021941mg"/>
</dbReference>
<dbReference type="Proteomes" id="UP000030689">
    <property type="component" value="Unassembled WGS sequence"/>
</dbReference>
<dbReference type="UniPathway" id="UPA00143"/>
<dbReference type="InterPro" id="IPR044066">
    <property type="entry name" value="TRIAD_supradom"/>
</dbReference>
<evidence type="ECO:0000256" key="3">
    <source>
        <dbReference type="ARBA" id="ARBA00004906"/>
    </source>
</evidence>
<dbReference type="Gene3D" id="1.20.120.1750">
    <property type="match status" value="1"/>
</dbReference>
<evidence type="ECO:0000256" key="5">
    <source>
        <dbReference type="ARBA" id="ARBA00022679"/>
    </source>
</evidence>
<comment type="cofactor">
    <cofactor evidence="2">
        <name>Zn(2+)</name>
        <dbReference type="ChEBI" id="CHEBI:29105"/>
    </cofactor>
</comment>
<dbReference type="OMA" id="AVPWHAD"/>
<dbReference type="GO" id="GO:0008270">
    <property type="term" value="F:zinc ion binding"/>
    <property type="evidence" value="ECO:0007669"/>
    <property type="project" value="UniProtKB-KW"/>
</dbReference>
<dbReference type="eggNOG" id="KOG1812">
    <property type="taxonomic scope" value="Eukaryota"/>
</dbReference>
<keyword evidence="9" id="KW-0833">Ubl conjugation pathway</keyword>
<dbReference type="KEGG" id="eus:EUTSA_v10021941mg"/>
<dbReference type="GO" id="GO:0061630">
    <property type="term" value="F:ubiquitin protein ligase activity"/>
    <property type="evidence" value="ECO:0007669"/>
    <property type="project" value="UniProtKB-EC"/>
</dbReference>
<keyword evidence="10" id="KW-0862">Zinc</keyword>
<keyword evidence="7" id="KW-0677">Repeat</keyword>
<dbReference type="Pfam" id="PF01485">
    <property type="entry name" value="IBR"/>
    <property type="match status" value="2"/>
</dbReference>
<keyword evidence="13" id="KW-1185">Reference proteome</keyword>
<evidence type="ECO:0000256" key="2">
    <source>
        <dbReference type="ARBA" id="ARBA00001947"/>
    </source>
</evidence>
<dbReference type="EC" id="2.3.2.31" evidence="4"/>
<evidence type="ECO:0000256" key="1">
    <source>
        <dbReference type="ARBA" id="ARBA00001798"/>
    </source>
</evidence>
<evidence type="ECO:0000256" key="6">
    <source>
        <dbReference type="ARBA" id="ARBA00022723"/>
    </source>
</evidence>
<dbReference type="GO" id="GO:0016567">
    <property type="term" value="P:protein ubiquitination"/>
    <property type="evidence" value="ECO:0007669"/>
    <property type="project" value="UniProtKB-UniPathway"/>
</dbReference>
<evidence type="ECO:0000313" key="12">
    <source>
        <dbReference type="EMBL" id="ESQ48553.1"/>
    </source>
</evidence>
<gene>
    <name evidence="12" type="ORF">EUTSA_v10021941mg</name>
</gene>
<name>V4M875_EUTSA</name>
<dbReference type="AlphaFoldDB" id="V4M875"/>
<dbReference type="PANTHER" id="PTHR11685">
    <property type="entry name" value="RBR FAMILY RING FINGER AND IBR DOMAIN-CONTAINING"/>
    <property type="match status" value="1"/>
</dbReference>
<comment type="catalytic activity">
    <reaction evidence="1">
        <text>[E2 ubiquitin-conjugating enzyme]-S-ubiquitinyl-L-cysteine + [acceptor protein]-L-lysine = [E2 ubiquitin-conjugating enzyme]-L-cysteine + [acceptor protein]-N(6)-ubiquitinyl-L-lysine.</text>
        <dbReference type="EC" id="2.3.2.31"/>
    </reaction>
</comment>
<keyword evidence="5" id="KW-0808">Transferase</keyword>
<keyword evidence="6" id="KW-0479">Metal-binding</keyword>
<protein>
    <recommendedName>
        <fullName evidence="4">RBR-type E3 ubiquitin transferase</fullName>
        <ecNumber evidence="4">2.3.2.31</ecNumber>
    </recommendedName>
</protein>
<evidence type="ECO:0000256" key="9">
    <source>
        <dbReference type="ARBA" id="ARBA00022786"/>
    </source>
</evidence>
<sequence>MMVVDDDARVTATECPSCHRLFCAQCKVTWHAGIGCQEFQRFGNTKMKRSVVSKAILTITNKKKKDKSSDEEDAMLIEMAKKKQWRRCPSCKFYVEKIVGCMHINCRCGFQFCYKCGSAWTSRHALHAC</sequence>
<evidence type="ECO:0000256" key="10">
    <source>
        <dbReference type="ARBA" id="ARBA00022833"/>
    </source>
</evidence>
<evidence type="ECO:0000256" key="4">
    <source>
        <dbReference type="ARBA" id="ARBA00012251"/>
    </source>
</evidence>
<dbReference type="InterPro" id="IPR002867">
    <property type="entry name" value="IBR_dom"/>
</dbReference>
<evidence type="ECO:0000256" key="7">
    <source>
        <dbReference type="ARBA" id="ARBA00022737"/>
    </source>
</evidence>
<dbReference type="EMBL" id="KI517408">
    <property type="protein sequence ID" value="ESQ48553.1"/>
    <property type="molecule type" value="Genomic_DNA"/>
</dbReference>
<evidence type="ECO:0000256" key="8">
    <source>
        <dbReference type="ARBA" id="ARBA00022771"/>
    </source>
</evidence>
<keyword evidence="8" id="KW-0863">Zinc-finger</keyword>
<organism evidence="12 13">
    <name type="scientific">Eutrema salsugineum</name>
    <name type="common">Saltwater cress</name>
    <name type="synonym">Sisymbrium salsugineum</name>
    <dbReference type="NCBI Taxonomy" id="72664"/>
    <lineage>
        <taxon>Eukaryota</taxon>
        <taxon>Viridiplantae</taxon>
        <taxon>Streptophyta</taxon>
        <taxon>Embryophyta</taxon>
        <taxon>Tracheophyta</taxon>
        <taxon>Spermatophyta</taxon>
        <taxon>Magnoliopsida</taxon>
        <taxon>eudicotyledons</taxon>
        <taxon>Gunneridae</taxon>
        <taxon>Pentapetalae</taxon>
        <taxon>rosids</taxon>
        <taxon>malvids</taxon>
        <taxon>Brassicales</taxon>
        <taxon>Brassicaceae</taxon>
        <taxon>Eutremeae</taxon>
        <taxon>Eutrema</taxon>
    </lineage>
</organism>
<accession>V4M875</accession>